<evidence type="ECO:0000256" key="1">
    <source>
        <dbReference type="SAM" id="MobiDB-lite"/>
    </source>
</evidence>
<dbReference type="AlphaFoldDB" id="A0A2U3E9U0"/>
<evidence type="ECO:0000313" key="3">
    <source>
        <dbReference type="Proteomes" id="UP000245956"/>
    </source>
</evidence>
<gene>
    <name evidence="2" type="ORF">PCL_12629</name>
</gene>
<protein>
    <submittedName>
        <fullName evidence="2">Uncharacterized protein</fullName>
    </submittedName>
</protein>
<feature type="compositionally biased region" description="Basic residues" evidence="1">
    <location>
        <begin position="121"/>
        <end position="135"/>
    </location>
</feature>
<name>A0A2U3E9U0_PURLI</name>
<feature type="region of interest" description="Disordered" evidence="1">
    <location>
        <begin position="121"/>
        <end position="282"/>
    </location>
</feature>
<dbReference type="Proteomes" id="UP000245956">
    <property type="component" value="Unassembled WGS sequence"/>
</dbReference>
<evidence type="ECO:0000313" key="2">
    <source>
        <dbReference type="EMBL" id="PWI71261.1"/>
    </source>
</evidence>
<sequence>MLCRLEVMNGSSGEGTQRFIPLHAYSGVSDSIVIKQTRQQHPQGAMADPLFTLTAAAGLVQVAPSVQTPDHLRPAHHAHRRHGWATRTAFVGTGLTRTCGRDWEVVRWSRSQWASNLKPRMMSRTHARNPRHAGRRWPAGRTADRASPSYGRSTASTRLRREPGSAGRPPRTVGLGEAEVTAQAREGREGRRGKGAARVRRRRRQWFPDRKAKGQRGWNSRDKAPQEAGRAVCRDHGPPPGGLRACVHGMEAGGKGGHEVSRPSSQAVGQARESSSGVVLLP</sequence>
<dbReference type="EMBL" id="LCWV01000008">
    <property type="protein sequence ID" value="PWI71261.1"/>
    <property type="molecule type" value="Genomic_DNA"/>
</dbReference>
<accession>A0A2U3E9U0</accession>
<feature type="compositionally biased region" description="Polar residues" evidence="1">
    <location>
        <begin position="262"/>
        <end position="282"/>
    </location>
</feature>
<feature type="compositionally biased region" description="Basic residues" evidence="1">
    <location>
        <begin position="193"/>
        <end position="205"/>
    </location>
</feature>
<proteinExistence type="predicted"/>
<organism evidence="2 3">
    <name type="scientific">Purpureocillium lilacinum</name>
    <name type="common">Paecilomyces lilacinus</name>
    <dbReference type="NCBI Taxonomy" id="33203"/>
    <lineage>
        <taxon>Eukaryota</taxon>
        <taxon>Fungi</taxon>
        <taxon>Dikarya</taxon>
        <taxon>Ascomycota</taxon>
        <taxon>Pezizomycotina</taxon>
        <taxon>Sordariomycetes</taxon>
        <taxon>Hypocreomycetidae</taxon>
        <taxon>Hypocreales</taxon>
        <taxon>Ophiocordycipitaceae</taxon>
        <taxon>Purpureocillium</taxon>
    </lineage>
</organism>
<reference evidence="2 3" key="1">
    <citation type="journal article" date="2016" name="Front. Microbiol.">
        <title>Genome and transcriptome sequences reveal the specific parasitism of the nematophagous Purpureocillium lilacinum 36-1.</title>
        <authorList>
            <person name="Xie J."/>
            <person name="Li S."/>
            <person name="Mo C."/>
            <person name="Xiao X."/>
            <person name="Peng D."/>
            <person name="Wang G."/>
            <person name="Xiao Y."/>
        </authorList>
    </citation>
    <scope>NUCLEOTIDE SEQUENCE [LARGE SCALE GENOMIC DNA]</scope>
    <source>
        <strain evidence="2 3">36-1</strain>
    </source>
</reference>
<comment type="caution">
    <text evidence="2">The sequence shown here is derived from an EMBL/GenBank/DDBJ whole genome shotgun (WGS) entry which is preliminary data.</text>
</comment>